<dbReference type="AlphaFoldDB" id="A0A9X3YP50"/>
<accession>A0A9X3YP50</accession>
<feature type="region of interest" description="Disordered" evidence="1">
    <location>
        <begin position="123"/>
        <end position="154"/>
    </location>
</feature>
<keyword evidence="2" id="KW-0732">Signal</keyword>
<dbReference type="EMBL" id="JAOVZO020000019">
    <property type="protein sequence ID" value="MDC8014875.1"/>
    <property type="molecule type" value="Genomic_DNA"/>
</dbReference>
<dbReference type="SUPFAM" id="SSF55298">
    <property type="entry name" value="YjgF-like"/>
    <property type="match status" value="1"/>
</dbReference>
<evidence type="ECO:0000256" key="1">
    <source>
        <dbReference type="SAM" id="MobiDB-lite"/>
    </source>
</evidence>
<dbReference type="GO" id="GO:0016787">
    <property type="term" value="F:hydrolase activity"/>
    <property type="evidence" value="ECO:0007669"/>
    <property type="project" value="UniProtKB-KW"/>
</dbReference>
<comment type="caution">
    <text evidence="3">The sequence shown here is derived from an EMBL/GenBank/DDBJ whole genome shotgun (WGS) entry which is preliminary data.</text>
</comment>
<dbReference type="Pfam" id="PF01042">
    <property type="entry name" value="Ribonuc_L-PSP"/>
    <property type="match status" value="1"/>
</dbReference>
<dbReference type="InterPro" id="IPR006175">
    <property type="entry name" value="YjgF/YER057c/UK114"/>
</dbReference>
<feature type="chain" id="PRO_5040773912" evidence="2">
    <location>
        <begin position="20"/>
        <end position="154"/>
    </location>
</feature>
<keyword evidence="4" id="KW-1185">Reference proteome</keyword>
<gene>
    <name evidence="3" type="ORF">OD750_020200</name>
</gene>
<name>A0A9X3YP50_9GAMM</name>
<proteinExistence type="predicted"/>
<dbReference type="PROSITE" id="PS51257">
    <property type="entry name" value="PROKAR_LIPOPROTEIN"/>
    <property type="match status" value="1"/>
</dbReference>
<evidence type="ECO:0000256" key="2">
    <source>
        <dbReference type="SAM" id="SignalP"/>
    </source>
</evidence>
<reference evidence="3" key="1">
    <citation type="submission" date="2023-02" db="EMBL/GenBank/DDBJ databases">
        <title>Tahibacter soli sp. nov. isolated from soil.</title>
        <authorList>
            <person name="Baek J.H."/>
            <person name="Lee J.K."/>
            <person name="Choi D.G."/>
            <person name="Jeon C.O."/>
        </authorList>
    </citation>
    <scope>NUCLEOTIDE SEQUENCE</scope>
    <source>
        <strain evidence="3">BL</strain>
    </source>
</reference>
<evidence type="ECO:0000313" key="3">
    <source>
        <dbReference type="EMBL" id="MDC8014875.1"/>
    </source>
</evidence>
<organism evidence="3 4">
    <name type="scientific">Tahibacter soli</name>
    <dbReference type="NCBI Taxonomy" id="2983605"/>
    <lineage>
        <taxon>Bacteria</taxon>
        <taxon>Pseudomonadati</taxon>
        <taxon>Pseudomonadota</taxon>
        <taxon>Gammaproteobacteria</taxon>
        <taxon>Lysobacterales</taxon>
        <taxon>Rhodanobacteraceae</taxon>
        <taxon>Tahibacter</taxon>
    </lineage>
</organism>
<dbReference type="Gene3D" id="3.30.1330.40">
    <property type="entry name" value="RutC-like"/>
    <property type="match status" value="1"/>
</dbReference>
<dbReference type="RefSeq" id="WP_263540885.1">
    <property type="nucleotide sequence ID" value="NZ_JAOVZO020000019.1"/>
</dbReference>
<protein>
    <submittedName>
        <fullName evidence="3">Rid family hydrolase</fullName>
    </submittedName>
</protein>
<keyword evidence="3" id="KW-0378">Hydrolase</keyword>
<dbReference type="Proteomes" id="UP001139971">
    <property type="component" value="Unassembled WGS sequence"/>
</dbReference>
<feature type="compositionally biased region" description="Basic residues" evidence="1">
    <location>
        <begin position="126"/>
        <end position="143"/>
    </location>
</feature>
<sequence length="154" mass="16691">MRNAVVPMLAALLAAGCAAAPSKTIVIPANFDRAYDVYHYAPAVRVGDTVIVSGIPAGPGADYEAQIRAMFVRLKSTLEAAGATLDDVVEIETFHVGAKDATTFTAEFERFAPIHKEFFRADTRRGPRSARRRCSSKAHRSKCARSPWSAPARI</sequence>
<feature type="signal peptide" evidence="2">
    <location>
        <begin position="1"/>
        <end position="19"/>
    </location>
</feature>
<dbReference type="InterPro" id="IPR035959">
    <property type="entry name" value="RutC-like_sf"/>
</dbReference>
<evidence type="ECO:0000313" key="4">
    <source>
        <dbReference type="Proteomes" id="UP001139971"/>
    </source>
</evidence>